<dbReference type="InterPro" id="IPR002611">
    <property type="entry name" value="IstB_ATP-bd"/>
</dbReference>
<feature type="non-terminal residue" evidence="2">
    <location>
        <position position="1"/>
    </location>
</feature>
<dbReference type="AlphaFoldDB" id="A0A417XVA0"/>
<sequence>KTLAEFDVAASSIPPATFDYLSSLEWVRAAENVCMIGPAGTGLHCAVLSSGLIKQSSLVAVYVDS</sequence>
<dbReference type="EMBL" id="QXGH01000032">
    <property type="protein sequence ID" value="RHW24418.1"/>
    <property type="molecule type" value="Genomic_DNA"/>
</dbReference>
<comment type="caution">
    <text evidence="2">The sequence shown here is derived from an EMBL/GenBank/DDBJ whole genome shotgun (WGS) entry which is preliminary data.</text>
</comment>
<evidence type="ECO:0000259" key="1">
    <source>
        <dbReference type="Pfam" id="PF01695"/>
    </source>
</evidence>
<dbReference type="Proteomes" id="UP000283644">
    <property type="component" value="Unassembled WGS sequence"/>
</dbReference>
<dbReference type="GO" id="GO:0005524">
    <property type="term" value="F:ATP binding"/>
    <property type="evidence" value="ECO:0007669"/>
    <property type="project" value="InterPro"/>
</dbReference>
<gene>
    <name evidence="2" type="ORF">D0Z08_24145</name>
</gene>
<organism evidence="2 3">
    <name type="scientific">Nocardioides immobilis</name>
    <dbReference type="NCBI Taxonomy" id="2049295"/>
    <lineage>
        <taxon>Bacteria</taxon>
        <taxon>Bacillati</taxon>
        <taxon>Actinomycetota</taxon>
        <taxon>Actinomycetes</taxon>
        <taxon>Propionibacteriales</taxon>
        <taxon>Nocardioidaceae</taxon>
        <taxon>Nocardioides</taxon>
    </lineage>
</organism>
<accession>A0A417XVA0</accession>
<keyword evidence="3" id="KW-1185">Reference proteome</keyword>
<evidence type="ECO:0000313" key="2">
    <source>
        <dbReference type="EMBL" id="RHW24418.1"/>
    </source>
</evidence>
<protein>
    <recommendedName>
        <fullName evidence="1">IstB-like ATP-binding domain-containing protein</fullName>
    </recommendedName>
</protein>
<dbReference type="RefSeq" id="WP_182481464.1">
    <property type="nucleotide sequence ID" value="NZ_QXGH01000032.1"/>
</dbReference>
<dbReference type="Pfam" id="PF01695">
    <property type="entry name" value="IstB_IS21"/>
    <property type="match status" value="1"/>
</dbReference>
<evidence type="ECO:0000313" key="3">
    <source>
        <dbReference type="Proteomes" id="UP000283644"/>
    </source>
</evidence>
<feature type="domain" description="IstB-like ATP-binding" evidence="1">
    <location>
        <begin position="1"/>
        <end position="43"/>
    </location>
</feature>
<reference evidence="2 3" key="1">
    <citation type="submission" date="2018-09" db="EMBL/GenBank/DDBJ databases">
        <title>Genome sequencing of Nocardioides immobilis CCTCC AB 2017083 for comparison to Nocardioides silvaticus.</title>
        <authorList>
            <person name="Li C."/>
            <person name="Wang G."/>
        </authorList>
    </citation>
    <scope>NUCLEOTIDE SEQUENCE [LARGE SCALE GENOMIC DNA]</scope>
    <source>
        <strain evidence="2 3">CCTCC AB 2017083</strain>
    </source>
</reference>
<proteinExistence type="predicted"/>
<name>A0A417XVA0_9ACTN</name>